<feature type="transmembrane region" description="Helical" evidence="6">
    <location>
        <begin position="400"/>
        <end position="419"/>
    </location>
</feature>
<dbReference type="Proteomes" id="UP001141434">
    <property type="component" value="Unassembled WGS sequence"/>
</dbReference>
<evidence type="ECO:0000256" key="6">
    <source>
        <dbReference type="SAM" id="Phobius"/>
    </source>
</evidence>
<dbReference type="OrthoDB" id="5215911at2759"/>
<dbReference type="GO" id="GO:0005886">
    <property type="term" value="C:plasma membrane"/>
    <property type="evidence" value="ECO:0007669"/>
    <property type="project" value="TreeGrafter"/>
</dbReference>
<feature type="transmembrane region" description="Helical" evidence="6">
    <location>
        <begin position="357"/>
        <end position="379"/>
    </location>
</feature>
<protein>
    <submittedName>
        <fullName evidence="8">Transmembrane transporter</fullName>
    </submittedName>
</protein>
<feature type="domain" description="Major facilitator superfamily (MFS) profile" evidence="7">
    <location>
        <begin position="57"/>
        <end position="535"/>
    </location>
</feature>
<evidence type="ECO:0000256" key="1">
    <source>
        <dbReference type="ARBA" id="ARBA00004141"/>
    </source>
</evidence>
<feature type="transmembrane region" description="Helical" evidence="6">
    <location>
        <begin position="314"/>
        <end position="337"/>
    </location>
</feature>
<gene>
    <name evidence="8" type="ORF">NUU61_003488</name>
</gene>
<evidence type="ECO:0000256" key="4">
    <source>
        <dbReference type="ARBA" id="ARBA00023136"/>
    </source>
</evidence>
<evidence type="ECO:0000256" key="5">
    <source>
        <dbReference type="SAM" id="MobiDB-lite"/>
    </source>
</evidence>
<keyword evidence="4 6" id="KW-0472">Membrane</keyword>
<dbReference type="RefSeq" id="XP_056512097.1">
    <property type="nucleotide sequence ID" value="XM_056654070.1"/>
</dbReference>
<keyword evidence="2 6" id="KW-0812">Transmembrane</keyword>
<feature type="transmembrane region" description="Helical" evidence="6">
    <location>
        <begin position="464"/>
        <end position="483"/>
    </location>
</feature>
<feature type="region of interest" description="Disordered" evidence="5">
    <location>
        <begin position="259"/>
        <end position="278"/>
    </location>
</feature>
<feature type="transmembrane region" description="Helical" evidence="6">
    <location>
        <begin position="180"/>
        <end position="200"/>
    </location>
</feature>
<reference evidence="8" key="1">
    <citation type="submission" date="2022-11" db="EMBL/GenBank/DDBJ databases">
        <authorList>
            <person name="Petersen C."/>
        </authorList>
    </citation>
    <scope>NUCLEOTIDE SEQUENCE</scope>
    <source>
        <strain evidence="8">IBT 34128</strain>
    </source>
</reference>
<organism evidence="8 9">
    <name type="scientific">Penicillium alfredii</name>
    <dbReference type="NCBI Taxonomy" id="1506179"/>
    <lineage>
        <taxon>Eukaryota</taxon>
        <taxon>Fungi</taxon>
        <taxon>Dikarya</taxon>
        <taxon>Ascomycota</taxon>
        <taxon>Pezizomycotina</taxon>
        <taxon>Eurotiomycetes</taxon>
        <taxon>Eurotiomycetidae</taxon>
        <taxon>Eurotiales</taxon>
        <taxon>Aspergillaceae</taxon>
        <taxon>Penicillium</taxon>
    </lineage>
</organism>
<feature type="compositionally biased region" description="Polar residues" evidence="5">
    <location>
        <begin position="264"/>
        <end position="278"/>
    </location>
</feature>
<feature type="transmembrane region" description="Helical" evidence="6">
    <location>
        <begin position="212"/>
        <end position="231"/>
    </location>
</feature>
<feature type="transmembrane region" description="Helical" evidence="6">
    <location>
        <begin position="47"/>
        <end position="73"/>
    </location>
</feature>
<keyword evidence="3 6" id="KW-1133">Transmembrane helix</keyword>
<accession>A0A9W9KCZ7</accession>
<dbReference type="InterPro" id="IPR036259">
    <property type="entry name" value="MFS_trans_sf"/>
</dbReference>
<dbReference type="PANTHER" id="PTHR23502:SF149">
    <property type="entry name" value="TRANSPORTER, PUTATIVE-RELATED"/>
    <property type="match status" value="1"/>
</dbReference>
<comment type="subcellular location">
    <subcellularLocation>
        <location evidence="1">Membrane</location>
        <topology evidence="1">Multi-pass membrane protein</topology>
    </subcellularLocation>
</comment>
<evidence type="ECO:0000256" key="2">
    <source>
        <dbReference type="ARBA" id="ARBA00022692"/>
    </source>
</evidence>
<dbReference type="Gene3D" id="1.20.1250.20">
    <property type="entry name" value="MFS general substrate transporter like domains"/>
    <property type="match status" value="1"/>
</dbReference>
<feature type="transmembrane region" description="Helical" evidence="6">
    <location>
        <begin position="122"/>
        <end position="140"/>
    </location>
</feature>
<comment type="caution">
    <text evidence="8">The sequence shown here is derived from an EMBL/GenBank/DDBJ whole genome shotgun (WGS) entry which is preliminary data.</text>
</comment>
<dbReference type="GeneID" id="81393238"/>
<evidence type="ECO:0000313" key="9">
    <source>
        <dbReference type="Proteomes" id="UP001141434"/>
    </source>
</evidence>
<evidence type="ECO:0000256" key="3">
    <source>
        <dbReference type="ARBA" id="ARBA00022989"/>
    </source>
</evidence>
<dbReference type="InterPro" id="IPR020846">
    <property type="entry name" value="MFS_dom"/>
</dbReference>
<dbReference type="SUPFAM" id="SSF103473">
    <property type="entry name" value="MFS general substrate transporter"/>
    <property type="match status" value="1"/>
</dbReference>
<feature type="transmembrane region" description="Helical" evidence="6">
    <location>
        <begin position="93"/>
        <end position="115"/>
    </location>
</feature>
<reference evidence="8" key="2">
    <citation type="journal article" date="2023" name="IMA Fungus">
        <title>Comparative genomic study of the Penicillium genus elucidates a diverse pangenome and 15 lateral gene transfer events.</title>
        <authorList>
            <person name="Petersen C."/>
            <person name="Sorensen T."/>
            <person name="Nielsen M.R."/>
            <person name="Sondergaard T.E."/>
            <person name="Sorensen J.L."/>
            <person name="Fitzpatrick D.A."/>
            <person name="Frisvad J.C."/>
            <person name="Nielsen K.L."/>
        </authorList>
    </citation>
    <scope>NUCLEOTIDE SEQUENCE</scope>
    <source>
        <strain evidence="8">IBT 34128</strain>
    </source>
</reference>
<feature type="transmembrane region" description="Helical" evidence="6">
    <location>
        <begin position="152"/>
        <end position="173"/>
    </location>
</feature>
<dbReference type="AlphaFoldDB" id="A0A9W9KCZ7"/>
<feature type="transmembrane region" description="Helical" evidence="6">
    <location>
        <begin position="495"/>
        <end position="516"/>
    </location>
</feature>
<proteinExistence type="predicted"/>
<dbReference type="InterPro" id="IPR011701">
    <property type="entry name" value="MFS"/>
</dbReference>
<feature type="transmembrane region" description="Helical" evidence="6">
    <location>
        <begin position="425"/>
        <end position="452"/>
    </location>
</feature>
<evidence type="ECO:0000259" key="7">
    <source>
        <dbReference type="PROSITE" id="PS50850"/>
    </source>
</evidence>
<evidence type="ECO:0000313" key="8">
    <source>
        <dbReference type="EMBL" id="KAJ5101266.1"/>
    </source>
</evidence>
<name>A0A9W9KCZ7_9EURO</name>
<dbReference type="PROSITE" id="PS50850">
    <property type="entry name" value="MFS"/>
    <property type="match status" value="1"/>
</dbReference>
<keyword evidence="9" id="KW-1185">Reference proteome</keyword>
<dbReference type="EMBL" id="JAPMSZ010000005">
    <property type="protein sequence ID" value="KAJ5101266.1"/>
    <property type="molecule type" value="Genomic_DNA"/>
</dbReference>
<dbReference type="PANTHER" id="PTHR23502">
    <property type="entry name" value="MAJOR FACILITATOR SUPERFAMILY"/>
    <property type="match status" value="1"/>
</dbReference>
<dbReference type="GO" id="GO:0022857">
    <property type="term" value="F:transmembrane transporter activity"/>
    <property type="evidence" value="ECO:0007669"/>
    <property type="project" value="InterPro"/>
</dbReference>
<sequence length="535" mass="59602">MANYQYGDSSVDVIPGTDVMRDADDAHLKHWKGSDTRGKLRPINRILYLQSLAPDIIIATQFLYTFVTVESALSLAPMFPMLKKEWDLNQTQLSLLTGACVLALGYANFLIVPFSNIFGRRLAGLSLGVLVILTELWEALATSHHSFLAARVVNGLTTATAESLMVQVIADIFFLHERGLWTGIYFTGYFFGLFLGPVIAGTIAERHGWRSFFWLSLALSVFNLITIFFLFPETNYQRSPASTGGQVKAADEPTQVVNEKTGDESVQAQNDNESRISSQYGRGRPSMKQFMPWRKPDPRWKSFLIRDILSPFRVFFYPIIFWAALNLAGPANLLLFWNLTESSFLSEPPYNFSSSGVAYSNFAFFIGGTIGLVTAGPFSDWIADRATRKNNGVREAEMRLPALIPFFITTVIGVVVGGIGYERQWAWPIILVFGYGLTGLSVTTVPTISIAYAVDCYKPISGEIMVVATVVKNTCGFSMSYWVEPLAERKGLIAPAMVEFALTVGPLVLALPLYFYGKRLRGMTRHSKVHQWSEI</sequence>
<dbReference type="Pfam" id="PF07690">
    <property type="entry name" value="MFS_1"/>
    <property type="match status" value="1"/>
</dbReference>